<name>A0A1M6F3A7_9FIRM</name>
<reference evidence="1 2" key="1">
    <citation type="submission" date="2016-11" db="EMBL/GenBank/DDBJ databases">
        <authorList>
            <person name="Varghese N."/>
            <person name="Submissions S."/>
        </authorList>
    </citation>
    <scope>NUCLEOTIDE SEQUENCE [LARGE SCALE GENOMIC DNA]</scope>
    <source>
        <strain evidence="1 2">DSM 15287</strain>
    </source>
</reference>
<dbReference type="RefSeq" id="WP_149734167.1">
    <property type="nucleotide sequence ID" value="NZ_FQZD01000009.1"/>
</dbReference>
<gene>
    <name evidence="1" type="ORF">SAMN02745170_01352</name>
</gene>
<accession>A0A1M6F3A7</accession>
<proteinExistence type="predicted"/>
<evidence type="ECO:0000313" key="2">
    <source>
        <dbReference type="Proteomes" id="UP000322917"/>
    </source>
</evidence>
<organism evidence="1 2">
    <name type="scientific">Propionispora hippei DSM 15287</name>
    <dbReference type="NCBI Taxonomy" id="1123003"/>
    <lineage>
        <taxon>Bacteria</taxon>
        <taxon>Bacillati</taxon>
        <taxon>Bacillota</taxon>
        <taxon>Negativicutes</taxon>
        <taxon>Selenomonadales</taxon>
        <taxon>Sporomusaceae</taxon>
        <taxon>Propionispora</taxon>
    </lineage>
</organism>
<dbReference type="Proteomes" id="UP000322917">
    <property type="component" value="Unassembled WGS sequence"/>
</dbReference>
<dbReference type="EMBL" id="FQZD01000009">
    <property type="protein sequence ID" value="SHI92187.1"/>
    <property type="molecule type" value="Genomic_DNA"/>
</dbReference>
<protein>
    <submittedName>
        <fullName evidence="1">Uncharacterized protein</fullName>
    </submittedName>
</protein>
<dbReference type="AlphaFoldDB" id="A0A1M6F3A7"/>
<sequence>MPIRMLDPLSLSNVSTQLSSQFQASIQLDPEALKEMTARAAANPPPSIVISQDQYNSIAQNCISSEMQNDDFAFSISDCTSPQDAQNWQDYFKQTALTSQSIQQDLAATNPDTIDGNVYYQDFNGTRITSATDNGTDYLNNLIVKSSFYKSELQSNFQGDDLQARVNSLDNYVNNLVENFAQKTADKISNKLQSTDPTSSLTDDKIKTDILNIFQDNSQQMQEIISANPDKWQTILQTGGDYLNYFRNKLETATTTTTTTNTNTAESNTGDELNYSGLKNLIQTTAGIVAPQEVNQINLTSNNLFGVISNDIDSIIRKTYLSNSSDNQPYIICITA</sequence>
<evidence type="ECO:0000313" key="1">
    <source>
        <dbReference type="EMBL" id="SHI92187.1"/>
    </source>
</evidence>
<keyword evidence="2" id="KW-1185">Reference proteome</keyword>